<sequence>MDELSSVDGAVFGDCAEGSWDLTERHVGFVRGVHNFSLFTSEDMSHQTSMNHFMKYETRAEESTNTGTALLWFKHDLRIDDHPGLVAAARYRALVPFYVFDHRILSRFKDEELELLLYAVKDLRQSLKDQGSDLVIRCGSAERIIRELVQEVNAASIFAEEELEYDLCKVVDSVKETITTVSYEYENPRILLWHTPFYDIKSLKDLPVTHQEFKKLKCSVLPPLLLPKLPNLKIDVTLGSLPTLSDLKKIVDQKPGKSKEEWAAIKSTSAGDVLRKEQGVIPNKLGLLESGGSNQSSPNHKHGRGKRPSNTAFQTMQGNLVGGGTSVVLNALAAYLRYLEGTTRDDWQEIHEKLRNAESREGASFGTLFGSALHLGIISRRRVFYEAIKYEKERNAGFISPFGYSAATVAAAADTVCSMEVWYRLMSLRSQMSDEGTYSIRIWRWNGYLYSVAGQKGPAVLLVHGFGAFLEHYRDNINGICEGGNRVWVITLLGFGRSEKPNVIYTELMWAELLRDFIIEVVGEPAHLVGNSIGGYFVAIVAGLWPALAKSVVLLNSAGNVVPGYSSVPSPGERRTSGAAWFGARLLLTYLRFGLRNVVKNCYPVSYDPGVVVVLESIFSFNLSLPLNYLLEGLEGKVLVIQGMKDPISDSKSKLAMLREQCKGVVIRELDAGHCPHDEQPEEVNSIIREW</sequence>
<dbReference type="SUPFAM" id="SSF52425">
    <property type="entry name" value="Cryptochrome/photolyase, N-terminal domain"/>
    <property type="match status" value="1"/>
</dbReference>
<protein>
    <recommendedName>
        <fullName evidence="2">Photolyase/cryptochrome alpha/beta domain-containing protein</fullName>
    </recommendedName>
</protein>
<evidence type="ECO:0000313" key="3">
    <source>
        <dbReference type="EMBL" id="KAK2975852.1"/>
    </source>
</evidence>
<dbReference type="SUPFAM" id="SSF53474">
    <property type="entry name" value="alpha/beta-Hydrolases"/>
    <property type="match status" value="1"/>
</dbReference>
<feature type="non-terminal residue" evidence="3">
    <location>
        <position position="1"/>
    </location>
</feature>
<dbReference type="Gene3D" id="3.40.50.620">
    <property type="entry name" value="HUPs"/>
    <property type="match status" value="1"/>
</dbReference>
<dbReference type="InterPro" id="IPR014729">
    <property type="entry name" value="Rossmann-like_a/b/a_fold"/>
</dbReference>
<dbReference type="Proteomes" id="UP001187471">
    <property type="component" value="Unassembled WGS sequence"/>
</dbReference>
<keyword evidence="4" id="KW-1185">Reference proteome</keyword>
<evidence type="ECO:0000256" key="1">
    <source>
        <dbReference type="SAM" id="MobiDB-lite"/>
    </source>
</evidence>
<proteinExistence type="predicted"/>
<dbReference type="Gene3D" id="3.40.50.1820">
    <property type="entry name" value="alpha/beta hydrolase"/>
    <property type="match status" value="1"/>
</dbReference>
<dbReference type="Pfam" id="PF00875">
    <property type="entry name" value="DNA_photolyase"/>
    <property type="match status" value="1"/>
</dbReference>
<comment type="caution">
    <text evidence="3">The sequence shown here is derived from an EMBL/GenBank/DDBJ whole genome shotgun (WGS) entry which is preliminary data.</text>
</comment>
<evidence type="ECO:0000259" key="2">
    <source>
        <dbReference type="PROSITE" id="PS51645"/>
    </source>
</evidence>
<dbReference type="PANTHER" id="PTHR47832">
    <property type="entry name" value="DNA PHOTOLYASE"/>
    <property type="match status" value="1"/>
</dbReference>
<gene>
    <name evidence="3" type="ORF">RJ640_022869</name>
</gene>
<dbReference type="GO" id="GO:0016787">
    <property type="term" value="F:hydrolase activity"/>
    <property type="evidence" value="ECO:0007669"/>
    <property type="project" value="UniProtKB-ARBA"/>
</dbReference>
<dbReference type="InterPro" id="IPR000073">
    <property type="entry name" value="AB_hydrolase_1"/>
</dbReference>
<accession>A0AA88QVS9</accession>
<dbReference type="EMBL" id="JAVXUO010002150">
    <property type="protein sequence ID" value="KAK2975852.1"/>
    <property type="molecule type" value="Genomic_DNA"/>
</dbReference>
<dbReference type="AlphaFoldDB" id="A0AA88QVS9"/>
<dbReference type="InterPro" id="IPR029058">
    <property type="entry name" value="AB_hydrolase_fold"/>
</dbReference>
<evidence type="ECO:0000313" key="4">
    <source>
        <dbReference type="Proteomes" id="UP001187471"/>
    </source>
</evidence>
<dbReference type="InterPro" id="IPR036155">
    <property type="entry name" value="Crypto/Photolyase_N_sf"/>
</dbReference>
<dbReference type="Pfam" id="PF12697">
    <property type="entry name" value="Abhydrolase_6"/>
    <property type="match status" value="1"/>
</dbReference>
<dbReference type="PANTHER" id="PTHR47832:SF1">
    <property type="entry name" value="DNA PHOTOLYASE"/>
    <property type="match status" value="1"/>
</dbReference>
<organism evidence="3 4">
    <name type="scientific">Escallonia rubra</name>
    <dbReference type="NCBI Taxonomy" id="112253"/>
    <lineage>
        <taxon>Eukaryota</taxon>
        <taxon>Viridiplantae</taxon>
        <taxon>Streptophyta</taxon>
        <taxon>Embryophyta</taxon>
        <taxon>Tracheophyta</taxon>
        <taxon>Spermatophyta</taxon>
        <taxon>Magnoliopsida</taxon>
        <taxon>eudicotyledons</taxon>
        <taxon>Gunneridae</taxon>
        <taxon>Pentapetalae</taxon>
        <taxon>asterids</taxon>
        <taxon>campanulids</taxon>
        <taxon>Escalloniales</taxon>
        <taxon>Escalloniaceae</taxon>
        <taxon>Escallonia</taxon>
    </lineage>
</organism>
<feature type="domain" description="Photolyase/cryptochrome alpha/beta" evidence="2">
    <location>
        <begin position="67"/>
        <end position="208"/>
    </location>
</feature>
<reference evidence="3" key="1">
    <citation type="submission" date="2022-12" db="EMBL/GenBank/DDBJ databases">
        <title>Draft genome assemblies for two species of Escallonia (Escalloniales).</title>
        <authorList>
            <person name="Chanderbali A."/>
            <person name="Dervinis C."/>
            <person name="Anghel I."/>
            <person name="Soltis D."/>
            <person name="Soltis P."/>
            <person name="Zapata F."/>
        </authorList>
    </citation>
    <scope>NUCLEOTIDE SEQUENCE</scope>
    <source>
        <strain evidence="3">UCBG92.1500</strain>
        <tissue evidence="3">Leaf</tissue>
    </source>
</reference>
<name>A0AA88QVS9_9ASTE</name>
<dbReference type="PROSITE" id="PS51645">
    <property type="entry name" value="PHR_CRY_ALPHA_BETA"/>
    <property type="match status" value="1"/>
</dbReference>
<feature type="region of interest" description="Disordered" evidence="1">
    <location>
        <begin position="285"/>
        <end position="311"/>
    </location>
</feature>
<dbReference type="InterPro" id="IPR006050">
    <property type="entry name" value="DNA_photolyase_N"/>
</dbReference>